<keyword evidence="3" id="KW-1185">Reference proteome</keyword>
<sequence>MRTWLGFDIGGTKTGWLLADDDGRVLGRGAVPTPGSPDAITEVLLREIAANTAGGALAGIGVASMGVIDPRSGTVLTASDSIPGWTGHRLGTILRGAQPLPVAVLNDVNAFLLGEIDRGALHGAHTALGVMLGTGVGGAVQLSGQLYAGDLGGAAEIGHMPGFGDLPCTCGGRGHLETLTSGRSLALRYQERTGRPTRGAAEVAELARAGDSEARAVFTEAGDALGRALAMAGTLFDLDRVVCGGGVTASWDLLEPGLEQALAANPLVSGRTLRVRRAALGSDAVCHGAISAAVELCGR</sequence>
<proteinExistence type="inferred from homology"/>
<comment type="caution">
    <text evidence="2">The sequence shown here is derived from an EMBL/GenBank/DDBJ whole genome shotgun (WGS) entry which is preliminary data.</text>
</comment>
<gene>
    <name evidence="2" type="ORF">CGZ94_03615</name>
</gene>
<dbReference type="OrthoDB" id="9810372at2"/>
<protein>
    <submittedName>
        <fullName evidence="2">Sugar kinase</fullName>
    </submittedName>
</protein>
<dbReference type="PROSITE" id="PS01125">
    <property type="entry name" value="ROK"/>
    <property type="match status" value="1"/>
</dbReference>
<evidence type="ECO:0000313" key="2">
    <source>
        <dbReference type="EMBL" id="OYO16730.1"/>
    </source>
</evidence>
<keyword evidence="2" id="KW-0808">Transferase</keyword>
<dbReference type="PANTHER" id="PTHR18964">
    <property type="entry name" value="ROK (REPRESSOR, ORF, KINASE) FAMILY"/>
    <property type="match status" value="1"/>
</dbReference>
<organism evidence="2 3">
    <name type="scientific">Enemella evansiae</name>
    <dbReference type="NCBI Taxonomy" id="2016499"/>
    <lineage>
        <taxon>Bacteria</taxon>
        <taxon>Bacillati</taxon>
        <taxon>Actinomycetota</taxon>
        <taxon>Actinomycetes</taxon>
        <taxon>Propionibacteriales</taxon>
        <taxon>Propionibacteriaceae</taxon>
        <taxon>Enemella</taxon>
    </lineage>
</organism>
<keyword evidence="2" id="KW-0418">Kinase</keyword>
<dbReference type="GO" id="GO:0016301">
    <property type="term" value="F:kinase activity"/>
    <property type="evidence" value="ECO:0007669"/>
    <property type="project" value="UniProtKB-KW"/>
</dbReference>
<dbReference type="EMBL" id="NMVO01000002">
    <property type="protein sequence ID" value="OYO16730.1"/>
    <property type="molecule type" value="Genomic_DNA"/>
</dbReference>
<accession>A0A255GLN3</accession>
<dbReference type="PANTHER" id="PTHR18964:SF169">
    <property type="entry name" value="N-ACETYLMANNOSAMINE KINASE"/>
    <property type="match status" value="1"/>
</dbReference>
<dbReference type="SUPFAM" id="SSF53067">
    <property type="entry name" value="Actin-like ATPase domain"/>
    <property type="match status" value="1"/>
</dbReference>
<dbReference type="Pfam" id="PF00480">
    <property type="entry name" value="ROK"/>
    <property type="match status" value="1"/>
</dbReference>
<dbReference type="AlphaFoldDB" id="A0A255GLN3"/>
<evidence type="ECO:0000256" key="1">
    <source>
        <dbReference type="ARBA" id="ARBA00006479"/>
    </source>
</evidence>
<comment type="similarity">
    <text evidence="1">Belongs to the ROK (NagC/XylR) family.</text>
</comment>
<dbReference type="InterPro" id="IPR000600">
    <property type="entry name" value="ROK"/>
</dbReference>
<name>A0A255GLN3_9ACTN</name>
<dbReference type="Proteomes" id="UP000215896">
    <property type="component" value="Unassembled WGS sequence"/>
</dbReference>
<dbReference type="InterPro" id="IPR049874">
    <property type="entry name" value="ROK_cs"/>
</dbReference>
<dbReference type="RefSeq" id="WP_094404768.1">
    <property type="nucleotide sequence ID" value="NZ_NMVO01000002.1"/>
</dbReference>
<dbReference type="Gene3D" id="3.30.420.40">
    <property type="match status" value="2"/>
</dbReference>
<reference evidence="2 3" key="1">
    <citation type="submission" date="2017-07" db="EMBL/GenBank/DDBJ databases">
        <title>Draft whole genome sequences of clinical Proprionibacteriaceae strains.</title>
        <authorList>
            <person name="Bernier A.-M."/>
            <person name="Bernard K."/>
            <person name="Domingo M.-C."/>
        </authorList>
    </citation>
    <scope>NUCLEOTIDE SEQUENCE [LARGE SCALE GENOMIC DNA]</scope>
    <source>
        <strain evidence="2 3">NML 030167</strain>
    </source>
</reference>
<dbReference type="InterPro" id="IPR043129">
    <property type="entry name" value="ATPase_NBD"/>
</dbReference>
<evidence type="ECO:0000313" key="3">
    <source>
        <dbReference type="Proteomes" id="UP000215896"/>
    </source>
</evidence>